<evidence type="ECO:0000256" key="3">
    <source>
        <dbReference type="ARBA" id="ARBA00023163"/>
    </source>
</evidence>
<dbReference type="PANTHER" id="PTHR43280:SF32">
    <property type="entry name" value="TRANSCRIPTIONAL REGULATORY PROTEIN"/>
    <property type="match status" value="1"/>
</dbReference>
<dbReference type="Proteomes" id="UP000220133">
    <property type="component" value="Chromosome"/>
</dbReference>
<evidence type="ECO:0000259" key="4">
    <source>
        <dbReference type="PROSITE" id="PS01124"/>
    </source>
</evidence>
<dbReference type="SUPFAM" id="SSF51215">
    <property type="entry name" value="Regulatory protein AraC"/>
    <property type="match status" value="1"/>
</dbReference>
<evidence type="ECO:0000256" key="2">
    <source>
        <dbReference type="ARBA" id="ARBA00023125"/>
    </source>
</evidence>
<accession>A0A291QS78</accession>
<reference evidence="5 6" key="1">
    <citation type="submission" date="2017-10" db="EMBL/GenBank/DDBJ databases">
        <title>Paenichitinophaga pekingensis gen. nov., sp. nov., isolated from activated sludge.</title>
        <authorList>
            <person name="Jin D."/>
            <person name="Kong X."/>
            <person name="Deng Y."/>
            <person name="Bai Z."/>
        </authorList>
    </citation>
    <scope>NUCLEOTIDE SEQUENCE [LARGE SCALE GENOMIC DNA]</scope>
    <source>
        <strain evidence="5 6">13</strain>
    </source>
</reference>
<dbReference type="PANTHER" id="PTHR43280">
    <property type="entry name" value="ARAC-FAMILY TRANSCRIPTIONAL REGULATOR"/>
    <property type="match status" value="1"/>
</dbReference>
<keyword evidence="3" id="KW-0804">Transcription</keyword>
<protein>
    <recommendedName>
        <fullName evidence="4">HTH araC/xylS-type domain-containing protein</fullName>
    </recommendedName>
</protein>
<proteinExistence type="predicted"/>
<dbReference type="OrthoDB" id="1096411at2"/>
<keyword evidence="1" id="KW-0805">Transcription regulation</keyword>
<dbReference type="GO" id="GO:0043565">
    <property type="term" value="F:sequence-specific DNA binding"/>
    <property type="evidence" value="ECO:0007669"/>
    <property type="project" value="InterPro"/>
</dbReference>
<dbReference type="InterPro" id="IPR020449">
    <property type="entry name" value="Tscrpt_reg_AraC-type_HTH"/>
</dbReference>
<dbReference type="RefSeq" id="WP_098193162.1">
    <property type="nucleotide sequence ID" value="NZ_CP023777.1"/>
</dbReference>
<keyword evidence="6" id="KW-1185">Reference proteome</keyword>
<evidence type="ECO:0000313" key="5">
    <source>
        <dbReference type="EMBL" id="ATL46775.1"/>
    </source>
</evidence>
<dbReference type="Pfam" id="PF12833">
    <property type="entry name" value="HTH_18"/>
    <property type="match status" value="1"/>
</dbReference>
<dbReference type="SMART" id="SM00342">
    <property type="entry name" value="HTH_ARAC"/>
    <property type="match status" value="1"/>
</dbReference>
<organism evidence="5 6">
    <name type="scientific">Chitinophaga caeni</name>
    <dbReference type="NCBI Taxonomy" id="2029983"/>
    <lineage>
        <taxon>Bacteria</taxon>
        <taxon>Pseudomonadati</taxon>
        <taxon>Bacteroidota</taxon>
        <taxon>Chitinophagia</taxon>
        <taxon>Chitinophagales</taxon>
        <taxon>Chitinophagaceae</taxon>
        <taxon>Chitinophaga</taxon>
    </lineage>
</organism>
<evidence type="ECO:0000313" key="6">
    <source>
        <dbReference type="Proteomes" id="UP000220133"/>
    </source>
</evidence>
<dbReference type="PROSITE" id="PS01124">
    <property type="entry name" value="HTH_ARAC_FAMILY_2"/>
    <property type="match status" value="1"/>
</dbReference>
<evidence type="ECO:0000256" key="1">
    <source>
        <dbReference type="ARBA" id="ARBA00023015"/>
    </source>
</evidence>
<dbReference type="KEGG" id="cbae:COR50_06065"/>
<dbReference type="SUPFAM" id="SSF46689">
    <property type="entry name" value="Homeodomain-like"/>
    <property type="match status" value="1"/>
</dbReference>
<keyword evidence="2" id="KW-0238">DNA-binding</keyword>
<dbReference type="EMBL" id="CP023777">
    <property type="protein sequence ID" value="ATL46775.1"/>
    <property type="molecule type" value="Genomic_DNA"/>
</dbReference>
<sequence length="292" mass="34095">MPQGKHLYNQDIPYQQLPVTGEFSIFSLGSFSNDLARFPHRHDSFQILWFEKGKGKHVVDFVNYELEDNVVYLLRPGQVHQLLDDGKDGHAIVFTEDFYFSNNNDRGSIFDFTSLYDDSQVYAPINISEATVAKLEALTILMYGEVGKEGSCGKNILKHYLNALMLILERERELHLNLPERPARHFDARVLQLRKLIESNFRQEHQVKFYAEQFALTSKRLNEIVKEATGKTLSELVHDRLVLEAKRQLAYSHRSIKEICYELGFEDPAYFSRFFRNHSGFSPQDFRDEMFK</sequence>
<dbReference type="GO" id="GO:0003700">
    <property type="term" value="F:DNA-binding transcription factor activity"/>
    <property type="evidence" value="ECO:0007669"/>
    <property type="project" value="InterPro"/>
</dbReference>
<gene>
    <name evidence="5" type="ORF">COR50_06065</name>
</gene>
<dbReference type="Pfam" id="PF02311">
    <property type="entry name" value="AraC_binding"/>
    <property type="match status" value="1"/>
</dbReference>
<dbReference type="AlphaFoldDB" id="A0A291QS78"/>
<dbReference type="InterPro" id="IPR009057">
    <property type="entry name" value="Homeodomain-like_sf"/>
</dbReference>
<dbReference type="InterPro" id="IPR018060">
    <property type="entry name" value="HTH_AraC"/>
</dbReference>
<dbReference type="InterPro" id="IPR014710">
    <property type="entry name" value="RmlC-like_jellyroll"/>
</dbReference>
<dbReference type="InterPro" id="IPR037923">
    <property type="entry name" value="HTH-like"/>
</dbReference>
<name>A0A291QS78_9BACT</name>
<dbReference type="Gene3D" id="1.10.10.60">
    <property type="entry name" value="Homeodomain-like"/>
    <property type="match status" value="1"/>
</dbReference>
<dbReference type="Gene3D" id="2.60.120.10">
    <property type="entry name" value="Jelly Rolls"/>
    <property type="match status" value="1"/>
</dbReference>
<dbReference type="InterPro" id="IPR003313">
    <property type="entry name" value="AraC-bd"/>
</dbReference>
<feature type="domain" description="HTH araC/xylS-type" evidence="4">
    <location>
        <begin position="191"/>
        <end position="289"/>
    </location>
</feature>
<dbReference type="PRINTS" id="PR00032">
    <property type="entry name" value="HTHARAC"/>
</dbReference>